<keyword evidence="5 7" id="KW-1133">Transmembrane helix</keyword>
<keyword evidence="6 7" id="KW-0472">Membrane</keyword>
<reference evidence="8" key="2">
    <citation type="submission" date="2012-12" db="EMBL/GenBank/DDBJ databases">
        <authorList>
            <person name="Lang B.F."/>
        </authorList>
    </citation>
    <scope>NUCLEOTIDE SEQUENCE</scope>
    <source>
        <strain evidence="8">CCAP 1552/2</strain>
    </source>
</reference>
<evidence type="ECO:0000256" key="2">
    <source>
        <dbReference type="ARBA" id="ARBA00010519"/>
    </source>
</evidence>
<comment type="subcellular location">
    <subcellularLocation>
        <location evidence="1">Membrane</location>
        <topology evidence="1">Multi-pass membrane protein</topology>
    </subcellularLocation>
</comment>
<reference evidence="8" key="1">
    <citation type="journal article" date="2009" name="BMC Evol. Biol.">
        <title>Phylogenomic analyses predict sistergroup relationship of nucleariids and fungi and paraphyly of zygomycetes with significant support.</title>
        <authorList>
            <person name="Liu Y."/>
            <person name="Steenkamp E.T."/>
            <person name="Brinkmann H."/>
            <person name="Forget L."/>
            <person name="Philippe H."/>
            <person name="Lang B.F."/>
        </authorList>
    </citation>
    <scope>NUCLEOTIDE SEQUENCE</scope>
    <source>
        <strain evidence="8">CCAP 1552/2</strain>
    </source>
</reference>
<dbReference type="Gene3D" id="1.10.287.3510">
    <property type="match status" value="1"/>
</dbReference>
<dbReference type="HAMAP" id="MF_01456">
    <property type="entry name" value="NDH1_NuoK"/>
    <property type="match status" value="1"/>
</dbReference>
<dbReference type="GO" id="GO:0030964">
    <property type="term" value="C:NADH dehydrogenase complex"/>
    <property type="evidence" value="ECO:0007669"/>
    <property type="project" value="TreeGrafter"/>
</dbReference>
<dbReference type="EC" id="1.6.5.3" evidence="8"/>
<dbReference type="PANTHER" id="PTHR11434">
    <property type="entry name" value="NADH-UBIQUINONE OXIDOREDUCTASE SUBUNIT ND4L"/>
    <property type="match status" value="1"/>
</dbReference>
<organism evidence="8">
    <name type="scientific">Nuclearia simplex</name>
    <dbReference type="NCBI Taxonomy" id="154970"/>
    <lineage>
        <taxon>Eukaryota</taxon>
        <taxon>Rotosphaerida</taxon>
        <taxon>Nucleariidae</taxon>
        <taxon>Nuclearia</taxon>
    </lineage>
</organism>
<dbReference type="GO" id="GO:0016651">
    <property type="term" value="F:oxidoreductase activity, acting on NAD(P)H"/>
    <property type="evidence" value="ECO:0007669"/>
    <property type="project" value="InterPro"/>
</dbReference>
<evidence type="ECO:0000256" key="5">
    <source>
        <dbReference type="ARBA" id="ARBA00022989"/>
    </source>
</evidence>
<gene>
    <name evidence="8" type="primary">nad4L</name>
</gene>
<keyword evidence="4 7" id="KW-0812">Transmembrane</keyword>
<accession>M1K4Z2</accession>
<dbReference type="EMBL" id="KC573039">
    <property type="protein sequence ID" value="AGE93679.1"/>
    <property type="molecule type" value="Genomic_DNA"/>
</dbReference>
<evidence type="ECO:0000256" key="1">
    <source>
        <dbReference type="ARBA" id="ARBA00004141"/>
    </source>
</evidence>
<keyword evidence="8" id="KW-0560">Oxidoreductase</keyword>
<evidence type="ECO:0000256" key="6">
    <source>
        <dbReference type="ARBA" id="ARBA00023136"/>
    </source>
</evidence>
<dbReference type="GO" id="GO:0042773">
    <property type="term" value="P:ATP synthesis coupled electron transport"/>
    <property type="evidence" value="ECO:0007669"/>
    <property type="project" value="InterPro"/>
</dbReference>
<evidence type="ECO:0000256" key="7">
    <source>
        <dbReference type="SAM" id="Phobius"/>
    </source>
</evidence>
<feature type="transmembrane region" description="Helical" evidence="7">
    <location>
        <begin position="59"/>
        <end position="82"/>
    </location>
</feature>
<dbReference type="PANTHER" id="PTHR11434:SF16">
    <property type="entry name" value="NADH-UBIQUINONE OXIDOREDUCTASE CHAIN 4L"/>
    <property type="match status" value="1"/>
</dbReference>
<dbReference type="NCBIfam" id="NF004323">
    <property type="entry name" value="PRK05715.1-5"/>
    <property type="match status" value="1"/>
</dbReference>
<sequence length="99" mass="10927">MDHKMIKLGITIFTLGLIGIIINRSNLIGIIMSIEILLLSVNYNILMFSLWTYDLIGEILSLIILTVAAAESAIGLALIVVMHRIKGTISIKYLNMLKG</sequence>
<dbReference type="AlphaFoldDB" id="M1K4Z2"/>
<dbReference type="NCBIfam" id="NF004320">
    <property type="entry name" value="PRK05715.1-2"/>
    <property type="match status" value="1"/>
</dbReference>
<keyword evidence="8" id="KW-0496">Mitochondrion</keyword>
<comment type="similarity">
    <text evidence="2">Belongs to the complex I subunit 4L family.</text>
</comment>
<evidence type="ECO:0000256" key="3">
    <source>
        <dbReference type="ARBA" id="ARBA00022448"/>
    </source>
</evidence>
<dbReference type="InterPro" id="IPR001133">
    <property type="entry name" value="NADH_UbQ_OxRdtase_chain4L/K"/>
</dbReference>
<name>M1K4Z2_9EUKA</name>
<protein>
    <submittedName>
        <fullName evidence="8">NADH dehydrogenase subunit 4L</fullName>
        <ecNumber evidence="8">1.6.5.3</ecNumber>
    </submittedName>
</protein>
<evidence type="ECO:0000313" key="8">
    <source>
        <dbReference type="EMBL" id="AGE93679.1"/>
    </source>
</evidence>
<geneLocation type="mitochondrion" evidence="8"/>
<keyword evidence="3" id="KW-0813">Transport</keyword>
<dbReference type="Pfam" id="PF00420">
    <property type="entry name" value="Oxidored_q2"/>
    <property type="match status" value="1"/>
</dbReference>
<feature type="transmembrane region" description="Helical" evidence="7">
    <location>
        <begin position="30"/>
        <end position="53"/>
    </location>
</feature>
<evidence type="ECO:0000256" key="4">
    <source>
        <dbReference type="ARBA" id="ARBA00022692"/>
    </source>
</evidence>
<feature type="transmembrane region" description="Helical" evidence="7">
    <location>
        <begin position="6"/>
        <end position="23"/>
    </location>
</feature>
<dbReference type="InterPro" id="IPR039428">
    <property type="entry name" value="NUOK/Mnh_C1-like"/>
</dbReference>
<proteinExistence type="inferred from homology"/>